<reference evidence="1" key="1">
    <citation type="submission" date="2023-03" db="EMBL/GenBank/DDBJ databases">
        <title>Massive genome expansion in bonnet fungi (Mycena s.s.) driven by repeated elements and novel gene families across ecological guilds.</title>
        <authorList>
            <consortium name="Lawrence Berkeley National Laboratory"/>
            <person name="Harder C.B."/>
            <person name="Miyauchi S."/>
            <person name="Viragh M."/>
            <person name="Kuo A."/>
            <person name="Thoen E."/>
            <person name="Andreopoulos B."/>
            <person name="Lu D."/>
            <person name="Skrede I."/>
            <person name="Drula E."/>
            <person name="Henrissat B."/>
            <person name="Morin E."/>
            <person name="Kohler A."/>
            <person name="Barry K."/>
            <person name="LaButti K."/>
            <person name="Morin E."/>
            <person name="Salamov A."/>
            <person name="Lipzen A."/>
            <person name="Mereny Z."/>
            <person name="Hegedus B."/>
            <person name="Baldrian P."/>
            <person name="Stursova M."/>
            <person name="Weitz H."/>
            <person name="Taylor A."/>
            <person name="Grigoriev I.V."/>
            <person name="Nagy L.G."/>
            <person name="Martin F."/>
            <person name="Kauserud H."/>
        </authorList>
    </citation>
    <scope>NUCLEOTIDE SEQUENCE</scope>
    <source>
        <strain evidence="1">CBHHK188m</strain>
    </source>
</reference>
<gene>
    <name evidence="1" type="ORF">DFH07DRAFT_779417</name>
</gene>
<dbReference type="EMBL" id="JARJLG010000144">
    <property type="protein sequence ID" value="KAJ7737271.1"/>
    <property type="molecule type" value="Genomic_DNA"/>
</dbReference>
<keyword evidence="2" id="KW-1185">Reference proteome</keyword>
<comment type="caution">
    <text evidence="1">The sequence shown here is derived from an EMBL/GenBank/DDBJ whole genome shotgun (WGS) entry which is preliminary data.</text>
</comment>
<evidence type="ECO:0000313" key="1">
    <source>
        <dbReference type="EMBL" id="KAJ7737271.1"/>
    </source>
</evidence>
<evidence type="ECO:0000313" key="2">
    <source>
        <dbReference type="Proteomes" id="UP001215280"/>
    </source>
</evidence>
<accession>A0AAD7IA37</accession>
<proteinExistence type="predicted"/>
<name>A0AAD7IA37_9AGAR</name>
<sequence length="173" mass="19794">MGAMQYRDNVRMTGARAMPTILEKNDIVTLVSEINDRQCMFGVAPEVWHGRTVGTWIHQTWKPRCKCDILTRFLWLRKKGKWVHQVHPYTTAMDVRTNKKSTWLDIRELNEFRNQQIILLWDNDAGKGSRPSVRQTGTTVTKTAVKAEPELSDGRDPAIAGCKLQTSYIGCGF</sequence>
<dbReference type="Proteomes" id="UP001215280">
    <property type="component" value="Unassembled WGS sequence"/>
</dbReference>
<dbReference type="AlphaFoldDB" id="A0AAD7IA37"/>
<protein>
    <submittedName>
        <fullName evidence="1">Uncharacterized protein</fullName>
    </submittedName>
</protein>
<organism evidence="1 2">
    <name type="scientific">Mycena maculata</name>
    <dbReference type="NCBI Taxonomy" id="230809"/>
    <lineage>
        <taxon>Eukaryota</taxon>
        <taxon>Fungi</taxon>
        <taxon>Dikarya</taxon>
        <taxon>Basidiomycota</taxon>
        <taxon>Agaricomycotina</taxon>
        <taxon>Agaricomycetes</taxon>
        <taxon>Agaricomycetidae</taxon>
        <taxon>Agaricales</taxon>
        <taxon>Marasmiineae</taxon>
        <taxon>Mycenaceae</taxon>
        <taxon>Mycena</taxon>
    </lineage>
</organism>